<protein>
    <submittedName>
        <fullName evidence="2">Neur_chan_LBD domain-containing protein</fullName>
    </submittedName>
</protein>
<accession>A0A0R3SMB6</accession>
<dbReference type="WBParaSite" id="HDID_0000608101-mRNA-1">
    <property type="protein sequence ID" value="HDID_0000608101-mRNA-1"/>
    <property type="gene ID" value="HDID_0000608101"/>
</dbReference>
<feature type="region of interest" description="Disordered" evidence="1">
    <location>
        <begin position="36"/>
        <end position="56"/>
    </location>
</feature>
<sequence>LRRRDVLFLNVIPRRRNVRIGVPSWVNSAVGSSPPVPLLQIQHPERNGREKPAHRQQEIGPDFSMEDVARHRHLQDVVVMAIGHRLHVWPQYRLDVQCHHLRDVVDTSFRVDECVWEIPGSEFETSHALTLTFLCS</sequence>
<evidence type="ECO:0000313" key="2">
    <source>
        <dbReference type="WBParaSite" id="HDID_0000608101-mRNA-1"/>
    </source>
</evidence>
<name>A0A0R3SMB6_HYMDI</name>
<reference evidence="2" key="1">
    <citation type="submission" date="2017-02" db="UniProtKB">
        <authorList>
            <consortium name="WormBaseParasite"/>
        </authorList>
    </citation>
    <scope>IDENTIFICATION</scope>
</reference>
<organism evidence="2">
    <name type="scientific">Hymenolepis diminuta</name>
    <name type="common">Rat tapeworm</name>
    <dbReference type="NCBI Taxonomy" id="6216"/>
    <lineage>
        <taxon>Eukaryota</taxon>
        <taxon>Metazoa</taxon>
        <taxon>Spiralia</taxon>
        <taxon>Lophotrochozoa</taxon>
        <taxon>Platyhelminthes</taxon>
        <taxon>Cestoda</taxon>
        <taxon>Eucestoda</taxon>
        <taxon>Cyclophyllidea</taxon>
        <taxon>Hymenolepididae</taxon>
        <taxon>Hymenolepis</taxon>
    </lineage>
</organism>
<evidence type="ECO:0000256" key="1">
    <source>
        <dbReference type="SAM" id="MobiDB-lite"/>
    </source>
</evidence>
<feature type="compositionally biased region" description="Basic and acidic residues" evidence="1">
    <location>
        <begin position="43"/>
        <end position="56"/>
    </location>
</feature>
<proteinExistence type="predicted"/>
<dbReference type="AlphaFoldDB" id="A0A0R3SMB6"/>